<dbReference type="AlphaFoldDB" id="A0A4R1F7L4"/>
<dbReference type="Proteomes" id="UP000294856">
    <property type="component" value="Unassembled WGS sequence"/>
</dbReference>
<evidence type="ECO:0000313" key="2">
    <source>
        <dbReference type="Proteomes" id="UP000294856"/>
    </source>
</evidence>
<keyword evidence="2" id="KW-1185">Reference proteome</keyword>
<protein>
    <submittedName>
        <fullName evidence="1">Uncharacterized protein</fullName>
    </submittedName>
</protein>
<sequence>MIDTIGTLTRADLQDLTDGDYTAEAAWLLTTLMHHGLVEVDDGQGRLQADAPVPRWLHAALDGVDLRGPEIPGEWATCFAPVDWPALVAAHPDDLRPAVELMELNSSPSWAATCEAVNLLAPACSPRLWVALLVEPTGELSLYALGLIGDGLDAESDSKIIAAVDALLGSERHGTEQLHVNSATDWQLF</sequence>
<dbReference type="STRING" id="1210063.GCA_001612665_05804"/>
<evidence type="ECO:0000313" key="1">
    <source>
        <dbReference type="EMBL" id="TCJ89933.1"/>
    </source>
</evidence>
<dbReference type="RefSeq" id="WP_067458299.1">
    <property type="nucleotide sequence ID" value="NZ_SMFR01000008.1"/>
</dbReference>
<proteinExistence type="predicted"/>
<dbReference type="EMBL" id="SMFR01000008">
    <property type="protein sequence ID" value="TCJ89933.1"/>
    <property type="molecule type" value="Genomic_DNA"/>
</dbReference>
<name>A0A4R1F7L4_9NOCA</name>
<gene>
    <name evidence="1" type="ORF">DFR71_6223</name>
</gene>
<comment type="caution">
    <text evidence="1">The sequence shown here is derived from an EMBL/GenBank/DDBJ whole genome shotgun (WGS) entry which is preliminary data.</text>
</comment>
<organism evidence="1 2">
    <name type="scientific">Nocardia alba</name>
    <dbReference type="NCBI Taxonomy" id="225051"/>
    <lineage>
        <taxon>Bacteria</taxon>
        <taxon>Bacillati</taxon>
        <taxon>Actinomycetota</taxon>
        <taxon>Actinomycetes</taxon>
        <taxon>Mycobacteriales</taxon>
        <taxon>Nocardiaceae</taxon>
        <taxon>Nocardia</taxon>
    </lineage>
</organism>
<accession>A0A4R1F7L4</accession>
<reference evidence="1 2" key="1">
    <citation type="submission" date="2019-03" db="EMBL/GenBank/DDBJ databases">
        <title>Genomic Encyclopedia of Type Strains, Phase IV (KMG-IV): sequencing the most valuable type-strain genomes for metagenomic binning, comparative biology and taxonomic classification.</title>
        <authorList>
            <person name="Goeker M."/>
        </authorList>
    </citation>
    <scope>NUCLEOTIDE SEQUENCE [LARGE SCALE GENOMIC DNA]</scope>
    <source>
        <strain evidence="1 2">DSM 44684</strain>
    </source>
</reference>
<dbReference type="OrthoDB" id="4563384at2"/>